<evidence type="ECO:0000313" key="3">
    <source>
        <dbReference type="Proteomes" id="UP001151760"/>
    </source>
</evidence>
<comment type="caution">
    <text evidence="2">The sequence shown here is derived from an EMBL/GenBank/DDBJ whole genome shotgun (WGS) entry which is preliminary data.</text>
</comment>
<sequence length="355" mass="39821">MDENMIRLLLKDQADTSEKQAQHVAAFRMQFDALRAELQTTRGLLQTCYGGEGDLGSTLPRSMRLDVPKFNRVDPESWIFSINEYFALLNTPADQRLKVVGFNLEGVATEWLKLNLQRELLVSKPTTLGDAFSLARIIKAGLDDQAAPVTIQASKTVMSFGNQKQTIPRVGIALSVVNVNKPPLLPMPPQMTSNVNTKPLAIKWKFLVECQERLNKCVRGHKCPRKFLLLMADEDDDTVQESEPDTLYTTENNEGSHTFVQPKVGERIRRQAMVTGRPYQWVGGSPAEAIWEWMSDSQSAYSSYHLKGKVNFEGVRNVTSWAVDIGRRKMVKCDVQGSGRRKRKKGVGHGSKSPV</sequence>
<gene>
    <name evidence="2" type="ORF">Tco_0749225</name>
</gene>
<dbReference type="EMBL" id="BQNB010010843">
    <property type="protein sequence ID" value="GJS82684.1"/>
    <property type="molecule type" value="Genomic_DNA"/>
</dbReference>
<protein>
    <submittedName>
        <fullName evidence="2">Uncharacterized protein</fullName>
    </submittedName>
</protein>
<reference evidence="2" key="2">
    <citation type="submission" date="2022-01" db="EMBL/GenBank/DDBJ databases">
        <authorList>
            <person name="Yamashiro T."/>
            <person name="Shiraishi A."/>
            <person name="Satake H."/>
            <person name="Nakayama K."/>
        </authorList>
    </citation>
    <scope>NUCLEOTIDE SEQUENCE</scope>
</reference>
<accession>A0ABQ4YXT2</accession>
<name>A0ABQ4YXT2_9ASTR</name>
<evidence type="ECO:0000313" key="2">
    <source>
        <dbReference type="EMBL" id="GJS82684.1"/>
    </source>
</evidence>
<dbReference type="Proteomes" id="UP001151760">
    <property type="component" value="Unassembled WGS sequence"/>
</dbReference>
<reference evidence="2" key="1">
    <citation type="journal article" date="2022" name="Int. J. Mol. Sci.">
        <title>Draft Genome of Tanacetum Coccineum: Genomic Comparison of Closely Related Tanacetum-Family Plants.</title>
        <authorList>
            <person name="Yamashiro T."/>
            <person name="Shiraishi A."/>
            <person name="Nakayama K."/>
            <person name="Satake H."/>
        </authorList>
    </citation>
    <scope>NUCLEOTIDE SEQUENCE</scope>
</reference>
<proteinExistence type="predicted"/>
<keyword evidence="3" id="KW-1185">Reference proteome</keyword>
<evidence type="ECO:0000256" key="1">
    <source>
        <dbReference type="SAM" id="MobiDB-lite"/>
    </source>
</evidence>
<feature type="region of interest" description="Disordered" evidence="1">
    <location>
        <begin position="334"/>
        <end position="355"/>
    </location>
</feature>
<organism evidence="2 3">
    <name type="scientific">Tanacetum coccineum</name>
    <dbReference type="NCBI Taxonomy" id="301880"/>
    <lineage>
        <taxon>Eukaryota</taxon>
        <taxon>Viridiplantae</taxon>
        <taxon>Streptophyta</taxon>
        <taxon>Embryophyta</taxon>
        <taxon>Tracheophyta</taxon>
        <taxon>Spermatophyta</taxon>
        <taxon>Magnoliopsida</taxon>
        <taxon>eudicotyledons</taxon>
        <taxon>Gunneridae</taxon>
        <taxon>Pentapetalae</taxon>
        <taxon>asterids</taxon>
        <taxon>campanulids</taxon>
        <taxon>Asterales</taxon>
        <taxon>Asteraceae</taxon>
        <taxon>Asteroideae</taxon>
        <taxon>Anthemideae</taxon>
        <taxon>Anthemidinae</taxon>
        <taxon>Tanacetum</taxon>
    </lineage>
</organism>